<organism evidence="2 3">
    <name type="scientific">SAR86 cluster bacterium</name>
    <dbReference type="NCBI Taxonomy" id="2030880"/>
    <lineage>
        <taxon>Bacteria</taxon>
        <taxon>Pseudomonadati</taxon>
        <taxon>Pseudomonadota</taxon>
        <taxon>Gammaproteobacteria</taxon>
        <taxon>SAR86 cluster</taxon>
    </lineage>
</organism>
<reference evidence="3" key="1">
    <citation type="submission" date="2017-08" db="EMBL/GenBank/DDBJ databases">
        <title>A dynamic microbial community with high functional redundancy inhabits the cold, oxic subseafloor aquifer.</title>
        <authorList>
            <person name="Tully B.J."/>
            <person name="Wheat C.G."/>
            <person name="Glazer B.T."/>
            <person name="Huber J.A."/>
        </authorList>
    </citation>
    <scope>NUCLEOTIDE SEQUENCE [LARGE SCALE GENOMIC DNA]</scope>
</reference>
<dbReference type="PROSITE" id="PS51186">
    <property type="entry name" value="GNAT"/>
    <property type="match status" value="1"/>
</dbReference>
<dbReference type="GO" id="GO:0016747">
    <property type="term" value="F:acyltransferase activity, transferring groups other than amino-acyl groups"/>
    <property type="evidence" value="ECO:0007669"/>
    <property type="project" value="InterPro"/>
</dbReference>
<dbReference type="CDD" id="cd04301">
    <property type="entry name" value="NAT_SF"/>
    <property type="match status" value="1"/>
</dbReference>
<dbReference type="InterPro" id="IPR000182">
    <property type="entry name" value="GNAT_dom"/>
</dbReference>
<comment type="caution">
    <text evidence="2">The sequence shown here is derived from an EMBL/GenBank/DDBJ whole genome shotgun (WGS) entry which is preliminary data.</text>
</comment>
<accession>A0A2A4WTQ5</accession>
<dbReference type="SUPFAM" id="SSF55729">
    <property type="entry name" value="Acyl-CoA N-acyltransferases (Nat)"/>
    <property type="match status" value="1"/>
</dbReference>
<proteinExistence type="predicted"/>
<evidence type="ECO:0000259" key="1">
    <source>
        <dbReference type="PROSITE" id="PS51186"/>
    </source>
</evidence>
<dbReference type="Proteomes" id="UP000218767">
    <property type="component" value="Unassembled WGS sequence"/>
</dbReference>
<sequence length="150" mass="17437">MKAEYRTGTELDRRWLYALYCETMRPHVEATWGWNEAMQAKGFDEHLGADNFEILIENNKDVAAYCIKLKDDGLWLEMVLVKPALQGTGIGKKIMRHIQSLATGQQTALRLCSMKINPATDFYRKLGYSEYQEDENLSYFEWRSEQGLND</sequence>
<name>A0A2A4WTQ5_9GAMM</name>
<dbReference type="Pfam" id="PF13508">
    <property type="entry name" value="Acetyltransf_7"/>
    <property type="match status" value="1"/>
</dbReference>
<feature type="domain" description="N-acetyltransferase" evidence="1">
    <location>
        <begin position="3"/>
        <end position="149"/>
    </location>
</feature>
<dbReference type="AlphaFoldDB" id="A0A2A4WTQ5"/>
<protein>
    <recommendedName>
        <fullName evidence="1">N-acetyltransferase domain-containing protein</fullName>
    </recommendedName>
</protein>
<evidence type="ECO:0000313" key="2">
    <source>
        <dbReference type="EMBL" id="PCI73822.1"/>
    </source>
</evidence>
<dbReference type="EMBL" id="NVUL01000114">
    <property type="protein sequence ID" value="PCI73822.1"/>
    <property type="molecule type" value="Genomic_DNA"/>
</dbReference>
<evidence type="ECO:0000313" key="3">
    <source>
        <dbReference type="Proteomes" id="UP000218767"/>
    </source>
</evidence>
<dbReference type="InterPro" id="IPR016181">
    <property type="entry name" value="Acyl_CoA_acyltransferase"/>
</dbReference>
<dbReference type="Gene3D" id="3.40.630.30">
    <property type="match status" value="1"/>
</dbReference>
<gene>
    <name evidence="2" type="ORF">COB20_15815</name>
</gene>